<dbReference type="AlphaFoldDB" id="C6XAC6"/>
<keyword evidence="2" id="KW-0012">Acyltransferase</keyword>
<dbReference type="Pfam" id="PF00583">
    <property type="entry name" value="Acetyltransf_1"/>
    <property type="match status" value="1"/>
</dbReference>
<dbReference type="PANTHER" id="PTHR43877">
    <property type="entry name" value="AMINOALKYLPHOSPHONATE N-ACETYLTRANSFERASE-RELATED-RELATED"/>
    <property type="match status" value="1"/>
</dbReference>
<gene>
    <name evidence="4" type="ordered locus">Msip34_2430</name>
</gene>
<protein>
    <submittedName>
        <fullName evidence="4">GCN5-related N-acetyltransferase</fullName>
    </submittedName>
</protein>
<dbReference type="Gene3D" id="3.40.630.30">
    <property type="match status" value="1"/>
</dbReference>
<feature type="domain" description="N-acetyltransferase" evidence="3">
    <location>
        <begin position="8"/>
        <end position="155"/>
    </location>
</feature>
<accession>C6XAC6</accession>
<dbReference type="HOGENOM" id="CLU_013985_34_9_4"/>
<dbReference type="InterPro" id="IPR050832">
    <property type="entry name" value="Bact_Acetyltransf"/>
</dbReference>
<dbReference type="SUPFAM" id="SSF55729">
    <property type="entry name" value="Acyl-CoA N-acyltransferases (Nat)"/>
    <property type="match status" value="1"/>
</dbReference>
<evidence type="ECO:0000313" key="4">
    <source>
        <dbReference type="EMBL" id="ACT51667.1"/>
    </source>
</evidence>
<evidence type="ECO:0000313" key="5">
    <source>
        <dbReference type="Proteomes" id="UP000002743"/>
    </source>
</evidence>
<reference evidence="4 5" key="2">
    <citation type="journal article" date="2011" name="J. Bacteriol.">
        <title>Genomes of three methylotrophs from a single niche uncover genetic and metabolic divergence of Methylophilaceae.</title>
        <authorList>
            <person name="Lapidus A."/>
            <person name="Clum A."/>
            <person name="Labutti K."/>
            <person name="Kaluzhnaya M.G."/>
            <person name="Lim S."/>
            <person name="Beck D.A."/>
            <person name="Glavina Del Rio T."/>
            <person name="Nolan M."/>
            <person name="Mavromatis K."/>
            <person name="Huntemann M."/>
            <person name="Lucas S."/>
            <person name="Lidstrom M.E."/>
            <person name="Ivanova N."/>
            <person name="Chistoserdova L."/>
        </authorList>
    </citation>
    <scope>NUCLEOTIDE SEQUENCE [LARGE SCALE GENOMIC DNA]</scope>
    <source>
        <strain evidence="4 5">SIP3-4</strain>
    </source>
</reference>
<organism evidence="4 5">
    <name type="scientific">Methylovorus glucosotrophus (strain SIP3-4)</name>
    <dbReference type="NCBI Taxonomy" id="582744"/>
    <lineage>
        <taxon>Bacteria</taxon>
        <taxon>Pseudomonadati</taxon>
        <taxon>Pseudomonadota</taxon>
        <taxon>Betaproteobacteria</taxon>
        <taxon>Nitrosomonadales</taxon>
        <taxon>Methylophilaceae</taxon>
        <taxon>Methylovorus</taxon>
    </lineage>
</organism>
<keyword evidence="1 4" id="KW-0808">Transferase</keyword>
<dbReference type="OrthoDB" id="9789603at2"/>
<dbReference type="GO" id="GO:0016747">
    <property type="term" value="F:acyltransferase activity, transferring groups other than amino-acyl groups"/>
    <property type="evidence" value="ECO:0007669"/>
    <property type="project" value="InterPro"/>
</dbReference>
<dbReference type="CDD" id="cd04301">
    <property type="entry name" value="NAT_SF"/>
    <property type="match status" value="1"/>
</dbReference>
<dbReference type="Proteomes" id="UP000002743">
    <property type="component" value="Chromosome"/>
</dbReference>
<dbReference type="KEGG" id="mei:Msip34_2430"/>
<evidence type="ECO:0000259" key="3">
    <source>
        <dbReference type="PROSITE" id="PS51186"/>
    </source>
</evidence>
<dbReference type="PROSITE" id="PS51186">
    <property type="entry name" value="GNAT"/>
    <property type="match status" value="1"/>
</dbReference>
<dbReference type="InterPro" id="IPR016181">
    <property type="entry name" value="Acyl_CoA_acyltransferase"/>
</dbReference>
<dbReference type="InterPro" id="IPR000182">
    <property type="entry name" value="GNAT_dom"/>
</dbReference>
<evidence type="ECO:0000256" key="2">
    <source>
        <dbReference type="ARBA" id="ARBA00023315"/>
    </source>
</evidence>
<sequence length="155" mass="16983">MQLQATSISIDNAVAADIPTLCLLLEDLFGIEADFEADTEAQQRGLAMLIAAPDRGIIKVARTTEGKVIGMVSAQLIISTAQGTPAAWLEDMIVDKDYRHAGIGRTLLDAILQWCKDQGVTRAQILVDTENTPAVGYYQHLGWQPTQLQARRMFL</sequence>
<name>C6XAC6_METGS</name>
<dbReference type="RefSeq" id="WP_015830936.1">
    <property type="nucleotide sequence ID" value="NC_012969.1"/>
</dbReference>
<proteinExistence type="predicted"/>
<evidence type="ECO:0000256" key="1">
    <source>
        <dbReference type="ARBA" id="ARBA00022679"/>
    </source>
</evidence>
<keyword evidence="5" id="KW-1185">Reference proteome</keyword>
<dbReference type="EMBL" id="CP001674">
    <property type="protein sequence ID" value="ACT51667.1"/>
    <property type="molecule type" value="Genomic_DNA"/>
</dbReference>
<dbReference type="STRING" id="582744.Msip34_2430"/>
<reference evidence="5" key="1">
    <citation type="submission" date="2009-07" db="EMBL/GenBank/DDBJ databases">
        <title>Complete sequence of chromosome of Methylovorus sp. SIP3-4.</title>
        <authorList>
            <person name="Lucas S."/>
            <person name="Copeland A."/>
            <person name="Lapidus A."/>
            <person name="Glavina del Rio T."/>
            <person name="Tice H."/>
            <person name="Bruce D."/>
            <person name="Goodwin L."/>
            <person name="Pitluck S."/>
            <person name="Clum A."/>
            <person name="Larimer F."/>
            <person name="Land M."/>
            <person name="Hauser L."/>
            <person name="Kyrpides N."/>
            <person name="Mikhailova N."/>
            <person name="Kayluzhnaya M."/>
            <person name="Chistoserdova L."/>
        </authorList>
    </citation>
    <scope>NUCLEOTIDE SEQUENCE [LARGE SCALE GENOMIC DNA]</scope>
    <source>
        <strain evidence="5">SIP3-4</strain>
    </source>
</reference>
<dbReference type="eggNOG" id="COG0456">
    <property type="taxonomic scope" value="Bacteria"/>
</dbReference>